<dbReference type="Proteomes" id="UP000814128">
    <property type="component" value="Unassembled WGS sequence"/>
</dbReference>
<protein>
    <submittedName>
        <fullName evidence="1">Uncharacterized protein</fullName>
    </submittedName>
</protein>
<name>A0ACB8QRX8_9AGAM</name>
<keyword evidence="2" id="KW-1185">Reference proteome</keyword>
<reference evidence="1" key="2">
    <citation type="journal article" date="2022" name="New Phytol.">
        <title>Evolutionary transition to the ectomycorrhizal habit in the genomes of a hyperdiverse lineage of mushroom-forming fungi.</title>
        <authorList>
            <person name="Looney B."/>
            <person name="Miyauchi S."/>
            <person name="Morin E."/>
            <person name="Drula E."/>
            <person name="Courty P.E."/>
            <person name="Kohler A."/>
            <person name="Kuo A."/>
            <person name="LaButti K."/>
            <person name="Pangilinan J."/>
            <person name="Lipzen A."/>
            <person name="Riley R."/>
            <person name="Andreopoulos W."/>
            <person name="He G."/>
            <person name="Johnson J."/>
            <person name="Nolan M."/>
            <person name="Tritt A."/>
            <person name="Barry K.W."/>
            <person name="Grigoriev I.V."/>
            <person name="Nagy L.G."/>
            <person name="Hibbett D."/>
            <person name="Henrissat B."/>
            <person name="Matheny P.B."/>
            <person name="Labbe J."/>
            <person name="Martin F.M."/>
        </authorList>
    </citation>
    <scope>NUCLEOTIDE SEQUENCE</scope>
    <source>
        <strain evidence="1">EC-137</strain>
    </source>
</reference>
<organism evidence="1 2">
    <name type="scientific">Vararia minispora EC-137</name>
    <dbReference type="NCBI Taxonomy" id="1314806"/>
    <lineage>
        <taxon>Eukaryota</taxon>
        <taxon>Fungi</taxon>
        <taxon>Dikarya</taxon>
        <taxon>Basidiomycota</taxon>
        <taxon>Agaricomycotina</taxon>
        <taxon>Agaricomycetes</taxon>
        <taxon>Russulales</taxon>
        <taxon>Lachnocladiaceae</taxon>
        <taxon>Vararia</taxon>
    </lineage>
</organism>
<evidence type="ECO:0000313" key="2">
    <source>
        <dbReference type="Proteomes" id="UP000814128"/>
    </source>
</evidence>
<evidence type="ECO:0000313" key="1">
    <source>
        <dbReference type="EMBL" id="KAI0034370.1"/>
    </source>
</evidence>
<accession>A0ACB8QRX8</accession>
<comment type="caution">
    <text evidence="1">The sequence shown here is derived from an EMBL/GenBank/DDBJ whole genome shotgun (WGS) entry which is preliminary data.</text>
</comment>
<gene>
    <name evidence="1" type="ORF">K488DRAFT_69224</name>
</gene>
<dbReference type="EMBL" id="MU273502">
    <property type="protein sequence ID" value="KAI0034370.1"/>
    <property type="molecule type" value="Genomic_DNA"/>
</dbReference>
<proteinExistence type="predicted"/>
<sequence>MALNWTMLNADRTPVPLPGEITIMTIHFGAELMLTIPDAPPAGASSAGGSGGSRKLKEEGKVFLTEQRFIFVANSPFPASGLNSLSVPLTSFVATKFEQPLLGSNYLAVDIRPSPEGGLTEGTHAELRSKTQPLFQFSSVLEKTRERAVYMRRQMQMEEQESLRSGRAGGGTPMEAPPGYND</sequence>
<reference evidence="1" key="1">
    <citation type="submission" date="2021-02" db="EMBL/GenBank/DDBJ databases">
        <authorList>
            <consortium name="DOE Joint Genome Institute"/>
            <person name="Ahrendt S."/>
            <person name="Looney B.P."/>
            <person name="Miyauchi S."/>
            <person name="Morin E."/>
            <person name="Drula E."/>
            <person name="Courty P.E."/>
            <person name="Chicoki N."/>
            <person name="Fauchery L."/>
            <person name="Kohler A."/>
            <person name="Kuo A."/>
            <person name="Labutti K."/>
            <person name="Pangilinan J."/>
            <person name="Lipzen A."/>
            <person name="Riley R."/>
            <person name="Andreopoulos W."/>
            <person name="He G."/>
            <person name="Johnson J."/>
            <person name="Barry K.W."/>
            <person name="Grigoriev I.V."/>
            <person name="Nagy L."/>
            <person name="Hibbett D."/>
            <person name="Henrissat B."/>
            <person name="Matheny P.B."/>
            <person name="Labbe J."/>
            <person name="Martin F."/>
        </authorList>
    </citation>
    <scope>NUCLEOTIDE SEQUENCE</scope>
    <source>
        <strain evidence="1">EC-137</strain>
    </source>
</reference>